<dbReference type="Proteomes" id="UP000243745">
    <property type="component" value="Unassembled WGS sequence"/>
</dbReference>
<proteinExistence type="predicted"/>
<reference evidence="1 2" key="1">
    <citation type="submission" date="2016-10" db="EMBL/GenBank/DDBJ databases">
        <authorList>
            <person name="Varghese N."/>
            <person name="Submissions S."/>
        </authorList>
    </citation>
    <scope>NUCLEOTIDE SEQUENCE [LARGE SCALE GENOMIC DNA]</scope>
    <source>
        <strain evidence="1 2">DSM 1361</strain>
    </source>
</reference>
<keyword evidence="2" id="KW-1185">Reference proteome</keyword>
<accession>A0A662ZGU8</accession>
<protein>
    <submittedName>
        <fullName evidence="1">Uncharacterized protein</fullName>
    </submittedName>
</protein>
<dbReference type="AlphaFoldDB" id="A0A662ZGU8"/>
<sequence>MEQDSQKNVADEYEDCRRKLAGRNDSILKKHINEPDFGLVPEKPVFLEGIAETSRFLDNLTTSDGTKVYGIRKDAAQISGIAGLVDCYVMYYKKKGIFFRRSIRIGRIYVCEYCNETTWLAPRGYSLSCRRVREE</sequence>
<name>A0A662ZGU8_9GAMM</name>
<evidence type="ECO:0000313" key="2">
    <source>
        <dbReference type="Proteomes" id="UP000243745"/>
    </source>
</evidence>
<organism evidence="1 2">
    <name type="scientific">Ruminobacter amylophilus</name>
    <dbReference type="NCBI Taxonomy" id="867"/>
    <lineage>
        <taxon>Bacteria</taxon>
        <taxon>Pseudomonadati</taxon>
        <taxon>Pseudomonadota</taxon>
        <taxon>Gammaproteobacteria</taxon>
        <taxon>Aeromonadales</taxon>
        <taxon>Succinivibrionaceae</taxon>
        <taxon>Ruminobacter</taxon>
    </lineage>
</organism>
<dbReference type="RefSeq" id="WP_093141713.1">
    <property type="nucleotide sequence ID" value="NZ_FOXF01000015.1"/>
</dbReference>
<gene>
    <name evidence="1" type="ORF">SAMN02910344_01094</name>
</gene>
<dbReference type="EMBL" id="FOXF01000015">
    <property type="protein sequence ID" value="SFP32372.1"/>
    <property type="molecule type" value="Genomic_DNA"/>
</dbReference>
<evidence type="ECO:0000313" key="1">
    <source>
        <dbReference type="EMBL" id="SFP32372.1"/>
    </source>
</evidence>